<evidence type="ECO:0000313" key="2">
    <source>
        <dbReference type="Proteomes" id="UP000290261"/>
    </source>
</evidence>
<name>A0A444VIS7_9FLAO</name>
<proteinExistence type="predicted"/>
<sequence>MLPKGGQLTNGRLELTKGRLELTKKCTNLKILWFLCIYGQVHELGNEELRSMVFNKRAAKNV</sequence>
<gene>
    <name evidence="1" type="ORF">DN53_18865</name>
</gene>
<comment type="caution">
    <text evidence="1">The sequence shown here is derived from an EMBL/GenBank/DDBJ whole genome shotgun (WGS) entry which is preliminary data.</text>
</comment>
<dbReference type="AlphaFoldDB" id="A0A444VIS7"/>
<dbReference type="EMBL" id="JJMP01000009">
    <property type="protein sequence ID" value="RYC50687.1"/>
    <property type="molecule type" value="Genomic_DNA"/>
</dbReference>
<keyword evidence="2" id="KW-1185">Reference proteome</keyword>
<protein>
    <submittedName>
        <fullName evidence="1">Uncharacterized protein</fullName>
    </submittedName>
</protein>
<reference evidence="1 2" key="1">
    <citation type="submission" date="2014-04" db="EMBL/GenBank/DDBJ databases">
        <title>Whole genome of Muricauda olearia.</title>
        <authorList>
            <person name="Zhang X.-H."/>
            <person name="Tang K."/>
        </authorList>
    </citation>
    <scope>NUCLEOTIDE SEQUENCE [LARGE SCALE GENOMIC DNA]</scope>
    <source>
        <strain evidence="1 2">Th120</strain>
    </source>
</reference>
<evidence type="ECO:0000313" key="1">
    <source>
        <dbReference type="EMBL" id="RYC50687.1"/>
    </source>
</evidence>
<dbReference type="Proteomes" id="UP000290261">
    <property type="component" value="Unassembled WGS sequence"/>
</dbReference>
<accession>A0A444VIS7</accession>
<organism evidence="1 2">
    <name type="scientific">Flagellimonas olearia</name>
    <dbReference type="NCBI Taxonomy" id="552546"/>
    <lineage>
        <taxon>Bacteria</taxon>
        <taxon>Pseudomonadati</taxon>
        <taxon>Bacteroidota</taxon>
        <taxon>Flavobacteriia</taxon>
        <taxon>Flavobacteriales</taxon>
        <taxon>Flavobacteriaceae</taxon>
        <taxon>Flagellimonas</taxon>
    </lineage>
</organism>